<feature type="binding site" evidence="9">
    <location>
        <position position="530"/>
    </location>
    <ligand>
        <name>substrate</name>
    </ligand>
</feature>
<keyword evidence="4 10" id="KW-0378">Hydrolase</keyword>
<keyword evidence="6 10" id="KW-0326">Glycosidase</keyword>
<dbReference type="OMA" id="YKRLFHM"/>
<feature type="binding site" evidence="9">
    <location>
        <position position="406"/>
    </location>
    <ligand>
        <name>substrate</name>
    </ligand>
</feature>
<dbReference type="FunFam" id="3.20.20.80:FF:000066">
    <property type="entry name" value="Beta-amylase"/>
    <property type="match status" value="1"/>
</dbReference>
<dbReference type="SUPFAM" id="SSF51445">
    <property type="entry name" value="(Trans)glycosidases"/>
    <property type="match status" value="1"/>
</dbReference>
<feature type="binding site" evidence="9">
    <location>
        <position position="213"/>
    </location>
    <ligand>
        <name>substrate</name>
    </ligand>
</feature>
<dbReference type="EC" id="3.2.1.2" evidence="3 10"/>
<dbReference type="InterPro" id="IPR001554">
    <property type="entry name" value="Glyco_hydro_14"/>
</dbReference>
<dbReference type="EMBL" id="CM035418">
    <property type="protein sequence ID" value="KAH7422071.1"/>
    <property type="molecule type" value="Genomic_DNA"/>
</dbReference>
<evidence type="ECO:0000256" key="1">
    <source>
        <dbReference type="ARBA" id="ARBA00000546"/>
    </source>
</evidence>
<evidence type="ECO:0000256" key="8">
    <source>
        <dbReference type="PIRSR" id="PIRSR601554-1"/>
    </source>
</evidence>
<feature type="active site" description="Proton donor" evidence="8">
    <location>
        <position position="298"/>
    </location>
</feature>
<evidence type="ECO:0000256" key="5">
    <source>
        <dbReference type="ARBA" id="ARBA00023277"/>
    </source>
</evidence>
<dbReference type="PROSITE" id="PS00506">
    <property type="entry name" value="BETA_AMYLASE_1"/>
    <property type="match status" value="1"/>
</dbReference>
<evidence type="ECO:0000256" key="2">
    <source>
        <dbReference type="ARBA" id="ARBA00005652"/>
    </source>
</evidence>
<comment type="similarity">
    <text evidence="2 10">Belongs to the glycosyl hydrolase 14 family.</text>
</comment>
<dbReference type="Proteomes" id="UP000825935">
    <property type="component" value="Chromosome 13"/>
</dbReference>
<dbReference type="PANTHER" id="PTHR31352:SF47">
    <property type="entry name" value="BETA-AMYLASE 7"/>
    <property type="match status" value="1"/>
</dbReference>
<evidence type="ECO:0000256" key="9">
    <source>
        <dbReference type="PIRSR" id="PIRSR601554-2"/>
    </source>
</evidence>
<evidence type="ECO:0000256" key="4">
    <source>
        <dbReference type="ARBA" id="ARBA00022801"/>
    </source>
</evidence>
<dbReference type="InterPro" id="IPR017853">
    <property type="entry name" value="GH"/>
</dbReference>
<keyword evidence="7 10" id="KW-0624">Polysaccharide degradation</keyword>
<dbReference type="OrthoDB" id="1660156at2759"/>
<dbReference type="EMBL" id="CM035418">
    <property type="protein sequence ID" value="KAH7422072.1"/>
    <property type="molecule type" value="Genomic_DNA"/>
</dbReference>
<dbReference type="GO" id="GO:0016161">
    <property type="term" value="F:beta-amylase activity"/>
    <property type="evidence" value="ECO:0007669"/>
    <property type="project" value="UniProtKB-EC"/>
</dbReference>
<feature type="binding site" evidence="9">
    <location>
        <position position="411"/>
    </location>
    <ligand>
        <name>substrate</name>
    </ligand>
</feature>
<comment type="catalytic activity">
    <reaction evidence="1 10">
        <text>Hydrolysis of (1-&gt;4)-alpha-D-glucosidic linkages in polysaccharides so as to remove successive maltose units from the non-reducing ends of the chains.</text>
        <dbReference type="EC" id="3.2.1.2"/>
    </reaction>
</comment>
<sequence length="561" mass="63270">MATVWNTQTCISTCNHLKSSTGIFIPHSSVSTSVKMSNGLILGSSGGNDNGSIRIGILSNISAGTNHIASQKLRSGIVFSTPNTETLVEPAIAETMKVEKSEPLVSELSPISESERDFTGTTYIPIYVMLPLDVITEQNTVNNPGKLLEDLKTLKSVNVDGVMVDCWWGLVESEKPQGFRWSGYKHLFSLVKEAGLKLQVVMSFHECGGNVGDDVNISLPRWILEIGKNNPDIFFTDKEGRRNSECLSWGVDKERIFFGRTGLELYFDYMRSFRQEFNSFFEDDTIVEIEVGLGPCGELRYPSYPERHGWKYPGIGEFQCYDKYFQKNLRNAAEIRGHSEWGVAPDGTGEYNSKPQDTDFFRDGGDWDSYYGRFFLRWYAQQLIDHGDRVLSLANLAFEGTQISAKISGIHWWYKTASHAAELTAGFNNSCHRDGYAAIAHMFKKHNTAFNFTCVELRTMEQAKEFPEAMADPEGLVWQVLNSAWDEGILVASENALPCYDRDGYNKILENSKPRKDPDGHHLAAFTYLRLSPTLMEENNFKEFTRFVKRLHGEAVGDLQV</sequence>
<name>A0A8T2TFH7_CERRI</name>
<dbReference type="InterPro" id="IPR018238">
    <property type="entry name" value="Glyco_hydro_14_CS"/>
</dbReference>
<comment type="caution">
    <text evidence="11">The sequence shown here is derived from an EMBL/GenBank/DDBJ whole genome shotgun (WGS) entry which is preliminary data.</text>
</comment>
<dbReference type="PANTHER" id="PTHR31352">
    <property type="entry name" value="BETA-AMYLASE 1, CHLOROPLASTIC"/>
    <property type="match status" value="1"/>
</dbReference>
<protein>
    <recommendedName>
        <fullName evidence="3 10">Beta-amylase</fullName>
        <ecNumber evidence="3 10">3.2.1.2</ecNumber>
    </recommendedName>
</protein>
<dbReference type="InterPro" id="IPR001371">
    <property type="entry name" value="Glyco_hydro_14B_pln"/>
</dbReference>
<evidence type="ECO:0000256" key="6">
    <source>
        <dbReference type="ARBA" id="ARBA00023295"/>
    </source>
</evidence>
<dbReference type="EMBL" id="CM035418">
    <property type="protein sequence ID" value="KAH7422074.1"/>
    <property type="molecule type" value="Genomic_DNA"/>
</dbReference>
<keyword evidence="12" id="KW-1185">Reference proteome</keyword>
<evidence type="ECO:0000313" key="12">
    <source>
        <dbReference type="Proteomes" id="UP000825935"/>
    </source>
</evidence>
<feature type="active site" description="Proton acceptor" evidence="8">
    <location>
        <position position="494"/>
    </location>
</feature>
<evidence type="ECO:0000256" key="3">
    <source>
        <dbReference type="ARBA" id="ARBA00012594"/>
    </source>
</evidence>
<dbReference type="Gene3D" id="3.20.20.80">
    <property type="entry name" value="Glycosidases"/>
    <property type="match status" value="1"/>
</dbReference>
<dbReference type="AlphaFoldDB" id="A0A8T2TFH7"/>
<dbReference type="Pfam" id="PF01373">
    <property type="entry name" value="Glyco_hydro_14"/>
    <property type="match status" value="1"/>
</dbReference>
<feature type="binding site" evidence="9">
    <location>
        <position position="165"/>
    </location>
    <ligand>
        <name>substrate</name>
    </ligand>
</feature>
<proteinExistence type="inferred from homology"/>
<dbReference type="GO" id="GO:0000272">
    <property type="term" value="P:polysaccharide catabolic process"/>
    <property type="evidence" value="ECO:0007669"/>
    <property type="project" value="UniProtKB-KW"/>
</dbReference>
<dbReference type="PRINTS" id="PR00750">
    <property type="entry name" value="BETAAMYLASE"/>
</dbReference>
<feature type="binding site" evidence="9">
    <location>
        <begin position="495"/>
        <end position="496"/>
    </location>
    <ligand>
        <name>substrate</name>
    </ligand>
</feature>
<reference evidence="11" key="1">
    <citation type="submission" date="2021-08" db="EMBL/GenBank/DDBJ databases">
        <title>WGS assembly of Ceratopteris richardii.</title>
        <authorList>
            <person name="Marchant D.B."/>
            <person name="Chen G."/>
            <person name="Jenkins J."/>
            <person name="Shu S."/>
            <person name="Leebens-Mack J."/>
            <person name="Grimwood J."/>
            <person name="Schmutz J."/>
            <person name="Soltis P."/>
            <person name="Soltis D."/>
            <person name="Chen Z.-H."/>
        </authorList>
    </citation>
    <scope>NUCLEOTIDE SEQUENCE</scope>
    <source>
        <strain evidence="11">Whitten #5841</strain>
        <tissue evidence="11">Leaf</tissue>
    </source>
</reference>
<gene>
    <name evidence="11" type="ORF">KP509_13G089300</name>
</gene>
<feature type="binding site" evidence="9">
    <location>
        <position position="205"/>
    </location>
    <ligand>
        <name>substrate</name>
    </ligand>
</feature>
<evidence type="ECO:0000313" key="11">
    <source>
        <dbReference type="EMBL" id="KAH7422071.1"/>
    </source>
</evidence>
<evidence type="ECO:0000256" key="7">
    <source>
        <dbReference type="ARBA" id="ARBA00023326"/>
    </source>
</evidence>
<accession>A0A8T2TFH7</accession>
<feature type="binding site" evidence="9">
    <location>
        <position position="453"/>
    </location>
    <ligand>
        <name>substrate</name>
    </ligand>
</feature>
<keyword evidence="5 10" id="KW-0119">Carbohydrate metabolism</keyword>
<evidence type="ECO:0000256" key="10">
    <source>
        <dbReference type="RuleBase" id="RU000509"/>
    </source>
</evidence>
<organism evidence="11 12">
    <name type="scientific">Ceratopteris richardii</name>
    <name type="common">Triangle waterfern</name>
    <dbReference type="NCBI Taxonomy" id="49495"/>
    <lineage>
        <taxon>Eukaryota</taxon>
        <taxon>Viridiplantae</taxon>
        <taxon>Streptophyta</taxon>
        <taxon>Embryophyta</taxon>
        <taxon>Tracheophyta</taxon>
        <taxon>Polypodiopsida</taxon>
        <taxon>Polypodiidae</taxon>
        <taxon>Polypodiales</taxon>
        <taxon>Pteridineae</taxon>
        <taxon>Pteridaceae</taxon>
        <taxon>Parkerioideae</taxon>
        <taxon>Ceratopteris</taxon>
    </lineage>
</organism>
<dbReference type="PRINTS" id="PR00842">
    <property type="entry name" value="GLHYDLASE14B"/>
</dbReference>